<dbReference type="PANTHER" id="PTHR43004">
    <property type="entry name" value="TRK SYSTEM POTASSIUM UPTAKE PROTEIN"/>
    <property type="match status" value="1"/>
</dbReference>
<keyword evidence="2" id="KW-0285">Flavoprotein</keyword>
<evidence type="ECO:0000313" key="7">
    <source>
        <dbReference type="Proteomes" id="UP000620124"/>
    </source>
</evidence>
<comment type="cofactor">
    <cofactor evidence="1">
        <name>FAD</name>
        <dbReference type="ChEBI" id="CHEBI:57692"/>
    </cofactor>
</comment>
<dbReference type="AlphaFoldDB" id="A0A8H7DBC8"/>
<sequence length="441" mass="47826">MSLPQRTTVFIVGAGPCGLAAALSLNHQGIHDIVIVDAVLAGENSSRAMVIQAATLEALNNVGCLDKVLSVGDKVETLGLHDGSSYLLSTDFSLLSPYTKFPFALRVPQTETEAGMLEKLDELGIKVWRPFKVVSLKPSQDTEERLFDVQFESGDILKAKYVIGADGAHSHCWFLNLVRSEAGIAFSDLNGDEKHDYGNLSQLALGDVSYTSPPQLDTREGVSLTFSNGNFTLFTPFPADASPDKTRSVYRIVSSVPVEDGTAPHAPSAEYLQSLMDRCGPPSLSSDPAVNLHPMRVEKVYRSSRYCTRSAVPERYFARKSNSGGAVLLIGDAVHIHSPIGGQGMSLGIRDAISLGPVLKAHIDSANGVASDTLFEEWATSRHKRAISVVALTKRTLGIITASRRVWSPLLKLGFAVLRFLCTFKFVKRMVMYRLSGLAEI</sequence>
<dbReference type="InterPro" id="IPR050641">
    <property type="entry name" value="RIFMO-like"/>
</dbReference>
<reference evidence="6" key="1">
    <citation type="submission" date="2020-05" db="EMBL/GenBank/DDBJ databases">
        <title>Mycena genomes resolve the evolution of fungal bioluminescence.</title>
        <authorList>
            <person name="Tsai I.J."/>
        </authorList>
    </citation>
    <scope>NUCLEOTIDE SEQUENCE</scope>
    <source>
        <strain evidence="6">CCC161011</strain>
    </source>
</reference>
<comment type="caution">
    <text evidence="6">The sequence shown here is derived from an EMBL/GenBank/DDBJ whole genome shotgun (WGS) entry which is preliminary data.</text>
</comment>
<keyword evidence="3" id="KW-0274">FAD</keyword>
<evidence type="ECO:0000256" key="1">
    <source>
        <dbReference type="ARBA" id="ARBA00001974"/>
    </source>
</evidence>
<dbReference type="SUPFAM" id="SSF51905">
    <property type="entry name" value="FAD/NAD(P)-binding domain"/>
    <property type="match status" value="1"/>
</dbReference>
<evidence type="ECO:0000256" key="3">
    <source>
        <dbReference type="ARBA" id="ARBA00022827"/>
    </source>
</evidence>
<dbReference type="Gene3D" id="3.50.50.60">
    <property type="entry name" value="FAD/NAD(P)-binding domain"/>
    <property type="match status" value="1"/>
</dbReference>
<evidence type="ECO:0000259" key="5">
    <source>
        <dbReference type="Pfam" id="PF01494"/>
    </source>
</evidence>
<dbReference type="PANTHER" id="PTHR43004:SF19">
    <property type="entry name" value="BINDING MONOOXYGENASE, PUTATIVE (JCVI)-RELATED"/>
    <property type="match status" value="1"/>
</dbReference>
<evidence type="ECO:0000256" key="2">
    <source>
        <dbReference type="ARBA" id="ARBA00022630"/>
    </source>
</evidence>
<dbReference type="GO" id="GO:0016709">
    <property type="term" value="F:oxidoreductase activity, acting on paired donors, with incorporation or reduction of molecular oxygen, NAD(P)H as one donor, and incorporation of one atom of oxygen"/>
    <property type="evidence" value="ECO:0007669"/>
    <property type="project" value="UniProtKB-ARBA"/>
</dbReference>
<keyword evidence="4" id="KW-0560">Oxidoreductase</keyword>
<dbReference type="Gene3D" id="3.30.70.2450">
    <property type="match status" value="1"/>
</dbReference>
<evidence type="ECO:0000256" key="4">
    <source>
        <dbReference type="ARBA" id="ARBA00023002"/>
    </source>
</evidence>
<name>A0A8H7DBC8_9AGAR</name>
<organism evidence="6 7">
    <name type="scientific">Mycena venus</name>
    <dbReference type="NCBI Taxonomy" id="2733690"/>
    <lineage>
        <taxon>Eukaryota</taxon>
        <taxon>Fungi</taxon>
        <taxon>Dikarya</taxon>
        <taxon>Basidiomycota</taxon>
        <taxon>Agaricomycotina</taxon>
        <taxon>Agaricomycetes</taxon>
        <taxon>Agaricomycetidae</taxon>
        <taxon>Agaricales</taxon>
        <taxon>Marasmiineae</taxon>
        <taxon>Mycenaceae</taxon>
        <taxon>Mycena</taxon>
    </lineage>
</organism>
<protein>
    <submittedName>
        <fullName evidence="6">FAD-binding-3 domain-containing protein</fullName>
    </submittedName>
</protein>
<keyword evidence="7" id="KW-1185">Reference proteome</keyword>
<proteinExistence type="predicted"/>
<dbReference type="Pfam" id="PF01494">
    <property type="entry name" value="FAD_binding_3"/>
    <property type="match status" value="1"/>
</dbReference>
<feature type="domain" description="FAD-binding" evidence="5">
    <location>
        <begin position="6"/>
        <end position="391"/>
    </location>
</feature>
<dbReference type="InterPro" id="IPR036188">
    <property type="entry name" value="FAD/NAD-bd_sf"/>
</dbReference>
<dbReference type="EMBL" id="JACAZI010000002">
    <property type="protein sequence ID" value="KAF7368200.1"/>
    <property type="molecule type" value="Genomic_DNA"/>
</dbReference>
<dbReference type="GO" id="GO:0071949">
    <property type="term" value="F:FAD binding"/>
    <property type="evidence" value="ECO:0007669"/>
    <property type="project" value="InterPro"/>
</dbReference>
<dbReference type="InterPro" id="IPR002938">
    <property type="entry name" value="FAD-bd"/>
</dbReference>
<accession>A0A8H7DBC8</accession>
<gene>
    <name evidence="6" type="ORF">MVEN_00139600</name>
</gene>
<dbReference type="PRINTS" id="PR00420">
    <property type="entry name" value="RNGMNOXGNASE"/>
</dbReference>
<dbReference type="Proteomes" id="UP000620124">
    <property type="component" value="Unassembled WGS sequence"/>
</dbReference>
<dbReference type="OrthoDB" id="10016252at2759"/>
<evidence type="ECO:0000313" key="6">
    <source>
        <dbReference type="EMBL" id="KAF7368200.1"/>
    </source>
</evidence>